<dbReference type="EMBL" id="BRYB01001666">
    <property type="protein sequence ID" value="GMI30631.1"/>
    <property type="molecule type" value="Genomic_DNA"/>
</dbReference>
<feature type="domain" description="E3 ubiquitin-protein ligase synoviolin-like TPR repeats" evidence="12">
    <location>
        <begin position="77"/>
        <end position="331"/>
    </location>
</feature>
<evidence type="ECO:0000256" key="11">
    <source>
        <dbReference type="SAM" id="Phobius"/>
    </source>
</evidence>
<evidence type="ECO:0000256" key="7">
    <source>
        <dbReference type="ARBA" id="ARBA00022833"/>
    </source>
</evidence>
<feature type="compositionally biased region" description="Pro residues" evidence="10">
    <location>
        <begin position="53"/>
        <end position="69"/>
    </location>
</feature>
<feature type="compositionally biased region" description="Pro residues" evidence="10">
    <location>
        <begin position="26"/>
        <end position="43"/>
    </location>
</feature>
<comment type="caution">
    <text evidence="13">The sequence shown here is derived from an EMBL/GenBank/DDBJ whole genome shotgun (WGS) entry which is preliminary data.</text>
</comment>
<organism evidence="13 14">
    <name type="scientific">Tetraparma gracilis</name>
    <dbReference type="NCBI Taxonomy" id="2962635"/>
    <lineage>
        <taxon>Eukaryota</taxon>
        <taxon>Sar</taxon>
        <taxon>Stramenopiles</taxon>
        <taxon>Ochrophyta</taxon>
        <taxon>Bolidophyceae</taxon>
        <taxon>Parmales</taxon>
        <taxon>Triparmaceae</taxon>
        <taxon>Tetraparma</taxon>
    </lineage>
</organism>
<accession>A0ABQ6MQD6</accession>
<feature type="transmembrane region" description="Helical" evidence="11">
    <location>
        <begin position="246"/>
        <end position="268"/>
    </location>
</feature>
<dbReference type="Proteomes" id="UP001165060">
    <property type="component" value="Unassembled WGS sequence"/>
</dbReference>
<evidence type="ECO:0000256" key="10">
    <source>
        <dbReference type="SAM" id="MobiDB-lite"/>
    </source>
</evidence>
<dbReference type="PANTHER" id="PTHR22763">
    <property type="entry name" value="RING ZINC FINGER PROTEIN"/>
    <property type="match status" value="1"/>
</dbReference>
<keyword evidence="9 11" id="KW-0472">Membrane</keyword>
<evidence type="ECO:0000256" key="6">
    <source>
        <dbReference type="ARBA" id="ARBA00022771"/>
    </source>
</evidence>
<feature type="transmembrane region" description="Helical" evidence="11">
    <location>
        <begin position="213"/>
        <end position="234"/>
    </location>
</feature>
<evidence type="ECO:0000256" key="3">
    <source>
        <dbReference type="ARBA" id="ARBA00022679"/>
    </source>
</evidence>
<evidence type="ECO:0000256" key="5">
    <source>
        <dbReference type="ARBA" id="ARBA00022723"/>
    </source>
</evidence>
<feature type="compositionally biased region" description="Low complexity" evidence="10">
    <location>
        <begin position="1"/>
        <end position="18"/>
    </location>
</feature>
<keyword evidence="7" id="KW-0862">Zinc</keyword>
<keyword evidence="3" id="KW-0808">Transferase</keyword>
<name>A0ABQ6MQD6_9STRA</name>
<evidence type="ECO:0000259" key="12">
    <source>
        <dbReference type="Pfam" id="PF25563"/>
    </source>
</evidence>
<dbReference type="InterPro" id="IPR057992">
    <property type="entry name" value="TPR_SYVN1_N"/>
</dbReference>
<gene>
    <name evidence="13" type="ORF">TeGR_g2254</name>
</gene>
<evidence type="ECO:0000256" key="4">
    <source>
        <dbReference type="ARBA" id="ARBA00022692"/>
    </source>
</evidence>
<feature type="transmembrane region" description="Helical" evidence="11">
    <location>
        <begin position="280"/>
        <end position="309"/>
    </location>
</feature>
<keyword evidence="4 11" id="KW-0812">Transmembrane</keyword>
<feature type="transmembrane region" description="Helical" evidence="11">
    <location>
        <begin position="169"/>
        <end position="192"/>
    </location>
</feature>
<evidence type="ECO:0000256" key="9">
    <source>
        <dbReference type="ARBA" id="ARBA00023136"/>
    </source>
</evidence>
<proteinExistence type="predicted"/>
<comment type="pathway">
    <text evidence="2">Protein modification; protein ubiquitination.</text>
</comment>
<evidence type="ECO:0000313" key="13">
    <source>
        <dbReference type="EMBL" id="GMI30631.1"/>
    </source>
</evidence>
<keyword evidence="8 11" id="KW-1133">Transmembrane helix</keyword>
<reference evidence="13 14" key="1">
    <citation type="journal article" date="2023" name="Commun. Biol.">
        <title>Genome analysis of Parmales, the sister group of diatoms, reveals the evolutionary specialization of diatoms from phago-mixotrophs to photoautotrophs.</title>
        <authorList>
            <person name="Ban H."/>
            <person name="Sato S."/>
            <person name="Yoshikawa S."/>
            <person name="Yamada K."/>
            <person name="Nakamura Y."/>
            <person name="Ichinomiya M."/>
            <person name="Sato N."/>
            <person name="Blanc-Mathieu R."/>
            <person name="Endo H."/>
            <person name="Kuwata A."/>
            <person name="Ogata H."/>
        </authorList>
    </citation>
    <scope>NUCLEOTIDE SEQUENCE [LARGE SCALE GENOMIC DNA]</scope>
</reference>
<feature type="region of interest" description="Disordered" evidence="10">
    <location>
        <begin position="1"/>
        <end position="69"/>
    </location>
</feature>
<dbReference type="Pfam" id="PF25563">
    <property type="entry name" value="TPR_SYVN1_N"/>
    <property type="match status" value="1"/>
</dbReference>
<dbReference type="InterPro" id="IPR050731">
    <property type="entry name" value="HRD1_E3_ubiq-ligases"/>
</dbReference>
<feature type="transmembrane region" description="Helical" evidence="11">
    <location>
        <begin position="73"/>
        <end position="94"/>
    </location>
</feature>
<evidence type="ECO:0000256" key="8">
    <source>
        <dbReference type="ARBA" id="ARBA00022989"/>
    </source>
</evidence>
<keyword evidence="6" id="KW-0863">Zinc-finger</keyword>
<keyword evidence="5" id="KW-0479">Metal-binding</keyword>
<evidence type="ECO:0000313" key="14">
    <source>
        <dbReference type="Proteomes" id="UP001165060"/>
    </source>
</evidence>
<comment type="subcellular location">
    <subcellularLocation>
        <location evidence="1">Membrane</location>
    </subcellularLocation>
</comment>
<sequence length="332" mass="35354">MVDEPAGLGPGAGPEQLLDGGQAEEQPPPGALPDDPPLAPDDPLPAANGEAAPPNPPAPNPPPPNPPAPPRSFGVSFGLYSLLAFALPLAYLWYASTLHRHNFFLTVSYAAAGKVMPVLLGNLSVVLSVQLFKLAIAAFFSRPLSSSESDDISDHVKYSLTELCLALNIFRSSLTASTVCFFLLLVLLKALGAAAQTRLALIPTYTDQAHRHTGLVALLLLLLALASSLAVHHATTLRAAGASSHILFLFETCILCATAMVLIVRYFLHRYSSPDSSFTSYATLGLAVAHASVKLTGYLMLFCCIFHYFGLPLNTLRALYVSYGNLDEAIQK</sequence>
<dbReference type="PANTHER" id="PTHR22763:SF184">
    <property type="entry name" value="E3 UBIQUITIN-PROTEIN LIGASE SYNOVIOLIN"/>
    <property type="match status" value="1"/>
</dbReference>
<evidence type="ECO:0000256" key="1">
    <source>
        <dbReference type="ARBA" id="ARBA00004370"/>
    </source>
</evidence>
<protein>
    <recommendedName>
        <fullName evidence="12">E3 ubiquitin-protein ligase synoviolin-like TPR repeats domain-containing protein</fullName>
    </recommendedName>
</protein>
<keyword evidence="14" id="KW-1185">Reference proteome</keyword>
<feature type="transmembrane region" description="Helical" evidence="11">
    <location>
        <begin position="115"/>
        <end position="140"/>
    </location>
</feature>
<evidence type="ECO:0000256" key="2">
    <source>
        <dbReference type="ARBA" id="ARBA00004906"/>
    </source>
</evidence>